<evidence type="ECO:0000313" key="2">
    <source>
        <dbReference type="EMBL" id="KTD27169.1"/>
    </source>
</evidence>
<comment type="caution">
    <text evidence="2">The sequence shown here is derived from an EMBL/GenBank/DDBJ whole genome shotgun (WGS) entry which is preliminary data.</text>
</comment>
<protein>
    <submittedName>
        <fullName evidence="2">Uncharacterized protein</fullName>
    </submittedName>
</protein>
<name>A0A0W0W4C4_9GAMM</name>
<dbReference type="AlphaFoldDB" id="A0A0W0W4C4"/>
<gene>
    <name evidence="2" type="ORF">Lmac_1417</name>
</gene>
<accession>A0A0W0W4C4</accession>
<sequence>MPEVDVILSKKDKKDKKELFLCLTDRSIHFEKIDDAVCTLNENNYRHSSNNQSESKNPLISAECAVFSGNLLRFILGEFQPEYYLTINSNDKKIYRVGTEVKNYKDWCEVIRVDNTQEGSLFLQWDNEGEQNILNLKIWGLTAMLVACYFVGETDWADTNFGFAKINDGFIVVRLDPGYSFNSFIINNCTVNLSDFMNDLLLNFIGKEIGNENPECEYLSELIDYERGELRNATAKTVFSNPAEIAFTVRRIVQIEAEDLHQIKECSFVKRHYDFADKLIDRLLQRQYLFKRFLCHLDSAQVPPLVSGNKTSAPNNPSQENAPNNSKISNIPFNFFPSDTGQISHKRREGDASLSNTEPPKKWRG</sequence>
<evidence type="ECO:0000256" key="1">
    <source>
        <dbReference type="SAM" id="MobiDB-lite"/>
    </source>
</evidence>
<dbReference type="RefSeq" id="WP_058452186.1">
    <property type="nucleotide sequence ID" value="NZ_UHIB01000001.1"/>
</dbReference>
<proteinExistence type="predicted"/>
<evidence type="ECO:0000313" key="3">
    <source>
        <dbReference type="Proteomes" id="UP000054908"/>
    </source>
</evidence>
<feature type="region of interest" description="Disordered" evidence="1">
    <location>
        <begin position="306"/>
        <end position="365"/>
    </location>
</feature>
<feature type="compositionally biased region" description="Polar residues" evidence="1">
    <location>
        <begin position="308"/>
        <end position="343"/>
    </location>
</feature>
<reference evidence="2 3" key="1">
    <citation type="submission" date="2015-11" db="EMBL/GenBank/DDBJ databases">
        <title>Genomic analysis of 38 Legionella species identifies large and diverse effector repertoires.</title>
        <authorList>
            <person name="Burstein D."/>
            <person name="Amaro F."/>
            <person name="Zusman T."/>
            <person name="Lifshitz Z."/>
            <person name="Cohen O."/>
            <person name="Gilbert J.A."/>
            <person name="Pupko T."/>
            <person name="Shuman H.A."/>
            <person name="Segal G."/>
        </authorList>
    </citation>
    <scope>NUCLEOTIDE SEQUENCE [LARGE SCALE GENOMIC DNA]</scope>
    <source>
        <strain evidence="2 3">PX-1-G2-E2</strain>
    </source>
</reference>
<keyword evidence="3" id="KW-1185">Reference proteome</keyword>
<dbReference type="PATRIC" id="fig|466.6.peg.1492"/>
<dbReference type="EMBL" id="LNYL01000033">
    <property type="protein sequence ID" value="KTD27169.1"/>
    <property type="molecule type" value="Genomic_DNA"/>
</dbReference>
<dbReference type="Proteomes" id="UP000054908">
    <property type="component" value="Unassembled WGS sequence"/>
</dbReference>
<organism evidence="2 3">
    <name type="scientific">Legionella maceachernii</name>
    <dbReference type="NCBI Taxonomy" id="466"/>
    <lineage>
        <taxon>Bacteria</taxon>
        <taxon>Pseudomonadati</taxon>
        <taxon>Pseudomonadota</taxon>
        <taxon>Gammaproteobacteria</taxon>
        <taxon>Legionellales</taxon>
        <taxon>Legionellaceae</taxon>
        <taxon>Legionella</taxon>
    </lineage>
</organism>